<dbReference type="Proteomes" id="UP001162480">
    <property type="component" value="Chromosome 4"/>
</dbReference>
<gene>
    <name evidence="2" type="ORF">OCTVUL_1B023038</name>
</gene>
<protein>
    <submittedName>
        <fullName evidence="2">Uncharacterized protein</fullName>
    </submittedName>
</protein>
<reference evidence="2" key="1">
    <citation type="submission" date="2023-08" db="EMBL/GenBank/DDBJ databases">
        <authorList>
            <person name="Alioto T."/>
            <person name="Alioto T."/>
            <person name="Gomez Garrido J."/>
        </authorList>
    </citation>
    <scope>NUCLEOTIDE SEQUENCE</scope>
</reference>
<feature type="region of interest" description="Disordered" evidence="1">
    <location>
        <begin position="117"/>
        <end position="140"/>
    </location>
</feature>
<evidence type="ECO:0000313" key="2">
    <source>
        <dbReference type="EMBL" id="CAI9721857.1"/>
    </source>
</evidence>
<accession>A0AA36AV61</accession>
<evidence type="ECO:0000313" key="3">
    <source>
        <dbReference type="Proteomes" id="UP001162480"/>
    </source>
</evidence>
<proteinExistence type="predicted"/>
<dbReference type="AlphaFoldDB" id="A0AA36AV61"/>
<dbReference type="EMBL" id="OX597817">
    <property type="protein sequence ID" value="CAI9721857.1"/>
    <property type="molecule type" value="Genomic_DNA"/>
</dbReference>
<feature type="compositionally biased region" description="Basic and acidic residues" evidence="1">
    <location>
        <begin position="117"/>
        <end position="128"/>
    </location>
</feature>
<sequence length="298" mass="34957">MNFEMSSEYKEDADPSLIEMENLLPEGEHVPSSWESGGYELSKRKIQDLNKTIRALKRGRTYKSYQERMKEGGKTDSLLDENLSGNADKVVQRDSLLGVFESLQKDFHIIECEGNKSGKVSDSEDSRTRQNSGESSIKSWDEMLNMKSNENYSIPTKKDGITTNMPLWQILATEYIDDIKKNMDRFRVLNFFLNQRHISFEHFCKKVKVAFPEVRIQIRHDKDIEKVSWLYELDDLCQSYKDADPTLHFPELKRLQRFFKFELQEIPFIKATLKILFLPEGLLKEWLSIRHLPMLVTD</sequence>
<feature type="compositionally biased region" description="Polar residues" evidence="1">
    <location>
        <begin position="129"/>
        <end position="138"/>
    </location>
</feature>
<evidence type="ECO:0000256" key="1">
    <source>
        <dbReference type="SAM" id="MobiDB-lite"/>
    </source>
</evidence>
<name>A0AA36AV61_OCTVU</name>
<keyword evidence="3" id="KW-1185">Reference proteome</keyword>
<organism evidence="2 3">
    <name type="scientific">Octopus vulgaris</name>
    <name type="common">Common octopus</name>
    <dbReference type="NCBI Taxonomy" id="6645"/>
    <lineage>
        <taxon>Eukaryota</taxon>
        <taxon>Metazoa</taxon>
        <taxon>Spiralia</taxon>
        <taxon>Lophotrochozoa</taxon>
        <taxon>Mollusca</taxon>
        <taxon>Cephalopoda</taxon>
        <taxon>Coleoidea</taxon>
        <taxon>Octopodiformes</taxon>
        <taxon>Octopoda</taxon>
        <taxon>Incirrata</taxon>
        <taxon>Octopodidae</taxon>
        <taxon>Octopus</taxon>
    </lineage>
</organism>